<dbReference type="PANTHER" id="PTHR16062">
    <property type="entry name" value="SWI/SNF-RELATED"/>
    <property type="match status" value="1"/>
</dbReference>
<feature type="region of interest" description="Disordered" evidence="9">
    <location>
        <begin position="166"/>
        <end position="188"/>
    </location>
</feature>
<dbReference type="OrthoDB" id="6017at2759"/>
<evidence type="ECO:0000256" key="6">
    <source>
        <dbReference type="ARBA" id="ARBA00023163"/>
    </source>
</evidence>
<reference evidence="11 12" key="1">
    <citation type="journal article" date="2016" name="Mol. Biol. Evol.">
        <title>Comparative Genomics of Early-Diverging Mushroom-Forming Fungi Provides Insights into the Origins of Lignocellulose Decay Capabilities.</title>
        <authorList>
            <person name="Nagy L.G."/>
            <person name="Riley R."/>
            <person name="Tritt A."/>
            <person name="Adam C."/>
            <person name="Daum C."/>
            <person name="Floudas D."/>
            <person name="Sun H."/>
            <person name="Yadav J.S."/>
            <person name="Pangilinan J."/>
            <person name="Larsson K.H."/>
            <person name="Matsuura K."/>
            <person name="Barry K."/>
            <person name="Labutti K."/>
            <person name="Kuo R."/>
            <person name="Ohm R.A."/>
            <person name="Bhattacharya S.S."/>
            <person name="Shirouzu T."/>
            <person name="Yoshinaga Y."/>
            <person name="Martin F.M."/>
            <person name="Grigoriev I.V."/>
            <person name="Hibbett D.S."/>
        </authorList>
    </citation>
    <scope>NUCLEOTIDE SEQUENCE [LARGE SCALE GENOMIC DNA]</scope>
    <source>
        <strain evidence="11 12">CBS 109695</strain>
    </source>
</reference>
<dbReference type="GO" id="GO:0003682">
    <property type="term" value="F:chromatin binding"/>
    <property type="evidence" value="ECO:0007669"/>
    <property type="project" value="TreeGrafter"/>
</dbReference>
<feature type="region of interest" description="Disordered" evidence="9">
    <location>
        <begin position="402"/>
        <end position="429"/>
    </location>
</feature>
<dbReference type="GO" id="GO:0006338">
    <property type="term" value="P:chromatin remodeling"/>
    <property type="evidence" value="ECO:0007669"/>
    <property type="project" value="InterPro"/>
</dbReference>
<evidence type="ECO:0000256" key="4">
    <source>
        <dbReference type="ARBA" id="ARBA00023015"/>
    </source>
</evidence>
<evidence type="ECO:0000256" key="5">
    <source>
        <dbReference type="ARBA" id="ARBA00023117"/>
    </source>
</evidence>
<feature type="domain" description="Bromo" evidence="10">
    <location>
        <begin position="211"/>
        <end position="281"/>
    </location>
</feature>
<evidence type="ECO:0000256" key="2">
    <source>
        <dbReference type="ARBA" id="ARBA00022737"/>
    </source>
</evidence>
<feature type="region of interest" description="Disordered" evidence="9">
    <location>
        <begin position="531"/>
        <end position="574"/>
    </location>
</feature>
<dbReference type="InterPro" id="IPR018359">
    <property type="entry name" value="Bromodomain_CS"/>
</dbReference>
<dbReference type="CDD" id="cd04369">
    <property type="entry name" value="Bromodomain"/>
    <property type="match status" value="1"/>
</dbReference>
<feature type="region of interest" description="Disordered" evidence="9">
    <location>
        <begin position="355"/>
        <end position="388"/>
    </location>
</feature>
<dbReference type="PROSITE" id="PS50014">
    <property type="entry name" value="BROMODOMAIN_2"/>
    <property type="match status" value="2"/>
</dbReference>
<evidence type="ECO:0000313" key="12">
    <source>
        <dbReference type="Proteomes" id="UP000076532"/>
    </source>
</evidence>
<dbReference type="PROSITE" id="PS00633">
    <property type="entry name" value="BROMODOMAIN_1"/>
    <property type="match status" value="1"/>
</dbReference>
<evidence type="ECO:0000313" key="11">
    <source>
        <dbReference type="EMBL" id="KZP25295.1"/>
    </source>
</evidence>
<keyword evidence="4" id="KW-0805">Transcription regulation</keyword>
<feature type="region of interest" description="Disordered" evidence="9">
    <location>
        <begin position="451"/>
        <end position="502"/>
    </location>
</feature>
<feature type="compositionally biased region" description="Low complexity" evidence="9">
    <location>
        <begin position="470"/>
        <end position="494"/>
    </location>
</feature>
<dbReference type="InterPro" id="IPR037382">
    <property type="entry name" value="Rsc/polybromo"/>
</dbReference>
<dbReference type="GO" id="GO:0016586">
    <property type="term" value="C:RSC-type complex"/>
    <property type="evidence" value="ECO:0007669"/>
    <property type="project" value="InterPro"/>
</dbReference>
<dbReference type="InterPro" id="IPR001487">
    <property type="entry name" value="Bromodomain"/>
</dbReference>
<evidence type="ECO:0000259" key="10">
    <source>
        <dbReference type="PROSITE" id="PS50014"/>
    </source>
</evidence>
<organism evidence="11 12">
    <name type="scientific">Athelia psychrophila</name>
    <dbReference type="NCBI Taxonomy" id="1759441"/>
    <lineage>
        <taxon>Eukaryota</taxon>
        <taxon>Fungi</taxon>
        <taxon>Dikarya</taxon>
        <taxon>Basidiomycota</taxon>
        <taxon>Agaricomycotina</taxon>
        <taxon>Agaricomycetes</taxon>
        <taxon>Agaricomycetidae</taxon>
        <taxon>Atheliales</taxon>
        <taxon>Atheliaceae</taxon>
        <taxon>Athelia</taxon>
    </lineage>
</organism>
<keyword evidence="2" id="KW-0677">Repeat</keyword>
<sequence>MSKRELAFVAANVELEPRSKRRKATEEEDVAMGDDTTPTKLSSSGASGVVSAATMEEVKEQGNALWLAVKDAVNKEGQILSYEFMRLPSKRQYPDYYQLIKKPSSLDEIKKGLDLGTYQSLEAVKDDLELCFSNAKKYNQKDSTIWLDAKALHKVAKKEYRRLSGSKEEDVAEEGGDVDVTGDGEKKAKIPNTTRQLKGRLQKLIEKTDDEGRVISALFMDLPSKKDYPTYYTTILKPIAFDSIFKHLKRKEYHTSAAFAADVELVFANAFQFNQEESQVYQDAVSLKSYFRQLMSDLPTAMALPEYSKPNKIKLKFNGNQAGASTSSPATGSTAAPSSSTLHVPGAHETVQTAAANAPKVAQRSPVPAAAPPPPTPAPAPVPTPTVAPTSYVNQLPVAPMTAQPHQPHTYSMQPIQTTPRQPAPPYQQYAAQPQHYPNAAYQPLQLVNQTPLPPPPSAQMPLGTLPALQTPSFTQSPSPSNQRPLKGLLLTTKPKGRPLRLDHADGVKTWAMRLGQGESNISLGDVRFLGGAEEDHGSDEEVEEEDEDDEGSPRNEKGKAKRGRGRPKKVVPKPKVMRTVKARKATPLRDNVKVMLNGNVVQEKEDNGNWEMELRLGSNVLEVGEDGGMIWKVYMERVATF</sequence>
<dbReference type="Gene3D" id="1.20.920.10">
    <property type="entry name" value="Bromodomain-like"/>
    <property type="match status" value="2"/>
</dbReference>
<keyword evidence="6" id="KW-0804">Transcription</keyword>
<gene>
    <name evidence="11" type="ORF">FIBSPDRAFT_820715</name>
</gene>
<feature type="region of interest" description="Disordered" evidence="9">
    <location>
        <begin position="17"/>
        <end position="47"/>
    </location>
</feature>
<feature type="compositionally biased region" description="Low complexity" evidence="9">
    <location>
        <begin position="322"/>
        <end position="341"/>
    </location>
</feature>
<evidence type="ECO:0000256" key="7">
    <source>
        <dbReference type="ARBA" id="ARBA00023242"/>
    </source>
</evidence>
<feature type="compositionally biased region" description="Basic residues" evidence="9">
    <location>
        <begin position="560"/>
        <end position="574"/>
    </location>
</feature>
<feature type="region of interest" description="Disordered" evidence="9">
    <location>
        <begin position="318"/>
        <end position="343"/>
    </location>
</feature>
<feature type="compositionally biased region" description="Acidic residues" evidence="9">
    <location>
        <begin position="537"/>
        <end position="551"/>
    </location>
</feature>
<dbReference type="STRING" id="436010.A0A166NR64"/>
<evidence type="ECO:0000256" key="8">
    <source>
        <dbReference type="PROSITE-ProRule" id="PRU00035"/>
    </source>
</evidence>
<keyword evidence="3" id="KW-0156">Chromatin regulator</keyword>
<keyword evidence="7" id="KW-0539">Nucleus</keyword>
<feature type="compositionally biased region" description="Acidic residues" evidence="9">
    <location>
        <begin position="170"/>
        <end position="182"/>
    </location>
</feature>
<evidence type="ECO:0000256" key="1">
    <source>
        <dbReference type="ARBA" id="ARBA00004123"/>
    </source>
</evidence>
<feature type="compositionally biased region" description="Polar residues" evidence="9">
    <location>
        <begin position="404"/>
        <end position="421"/>
    </location>
</feature>
<protein>
    <submittedName>
        <fullName evidence="11">Bromodomain-domain-containing protein</fullName>
    </submittedName>
</protein>
<dbReference type="Proteomes" id="UP000076532">
    <property type="component" value="Unassembled WGS sequence"/>
</dbReference>
<dbReference type="EMBL" id="KV417521">
    <property type="protein sequence ID" value="KZP25295.1"/>
    <property type="molecule type" value="Genomic_DNA"/>
</dbReference>
<dbReference type="SUPFAM" id="SSF47370">
    <property type="entry name" value="Bromodomain"/>
    <property type="match status" value="2"/>
</dbReference>
<dbReference type="PRINTS" id="PR00503">
    <property type="entry name" value="BROMODOMAIN"/>
</dbReference>
<keyword evidence="5 8" id="KW-0103">Bromodomain</keyword>
<evidence type="ECO:0000256" key="9">
    <source>
        <dbReference type="SAM" id="MobiDB-lite"/>
    </source>
</evidence>
<dbReference type="PANTHER" id="PTHR16062:SF19">
    <property type="entry name" value="PROTEIN POLYBROMO-1"/>
    <property type="match status" value="1"/>
</dbReference>
<dbReference type="Pfam" id="PF00439">
    <property type="entry name" value="Bromodomain"/>
    <property type="match status" value="2"/>
</dbReference>
<accession>A0A166NR64</accession>
<proteinExistence type="predicted"/>
<feature type="compositionally biased region" description="Pro residues" evidence="9">
    <location>
        <begin position="369"/>
        <end position="386"/>
    </location>
</feature>
<name>A0A166NR64_9AGAM</name>
<dbReference type="SMART" id="SM00297">
    <property type="entry name" value="BROMO"/>
    <property type="match status" value="2"/>
</dbReference>
<feature type="domain" description="Bromo" evidence="10">
    <location>
        <begin position="76"/>
        <end position="146"/>
    </location>
</feature>
<dbReference type="InterPro" id="IPR036427">
    <property type="entry name" value="Bromodomain-like_sf"/>
</dbReference>
<dbReference type="GO" id="GO:0006368">
    <property type="term" value="P:transcription elongation by RNA polymerase II"/>
    <property type="evidence" value="ECO:0007669"/>
    <property type="project" value="TreeGrafter"/>
</dbReference>
<evidence type="ECO:0000256" key="3">
    <source>
        <dbReference type="ARBA" id="ARBA00022853"/>
    </source>
</evidence>
<comment type="subcellular location">
    <subcellularLocation>
        <location evidence="1">Nucleus</location>
    </subcellularLocation>
</comment>
<keyword evidence="12" id="KW-1185">Reference proteome</keyword>
<dbReference type="AlphaFoldDB" id="A0A166NR64"/>